<dbReference type="Proteomes" id="UP000662904">
    <property type="component" value="Chromosome"/>
</dbReference>
<dbReference type="RefSeq" id="WP_206706680.1">
    <property type="nucleotide sequence ID" value="NZ_CP059066.1"/>
</dbReference>
<dbReference type="SUPFAM" id="SSF52540">
    <property type="entry name" value="P-loop containing nucleoside triphosphate hydrolases"/>
    <property type="match status" value="1"/>
</dbReference>
<evidence type="ECO:0000256" key="1">
    <source>
        <dbReference type="ARBA" id="ARBA00005721"/>
    </source>
</evidence>
<dbReference type="KEGG" id="kme:H0A61_01682"/>
<evidence type="ECO:0000313" key="2">
    <source>
        <dbReference type="EMBL" id="QSQ09321.1"/>
    </source>
</evidence>
<dbReference type="AlphaFoldDB" id="A0A8A0RLP7"/>
<evidence type="ECO:0008006" key="4">
    <source>
        <dbReference type="Google" id="ProtNLM"/>
    </source>
</evidence>
<evidence type="ECO:0000313" key="3">
    <source>
        <dbReference type="Proteomes" id="UP000662904"/>
    </source>
</evidence>
<gene>
    <name evidence="2" type="ORF">H0A61_01682</name>
</gene>
<dbReference type="PANTHER" id="PTHR34297:SF2">
    <property type="entry name" value="ASP23_GLS24 FAMILY ENVELOPE STRESS RESPONSE PROTEIN"/>
    <property type="match status" value="1"/>
</dbReference>
<dbReference type="Pfam" id="PF03780">
    <property type="entry name" value="Asp23"/>
    <property type="match status" value="1"/>
</dbReference>
<dbReference type="InterPro" id="IPR005531">
    <property type="entry name" value="Asp23"/>
</dbReference>
<protein>
    <recommendedName>
        <fullName evidence="4">Asp23/Gls24 family envelope stress response protein</fullName>
    </recommendedName>
</protein>
<sequence length="279" mass="31216">MKVVALVGPSGTGKSHHAFTVARKYNTDLIIDDGLLIQGARVIAGFSAKRESTKLKAVRRAIFSDPAHCREVKNKIREIDPDSILVLGTSREMISRITAALELPEPEEVVTITSVATPAEIFKARQIRRQQGKHVIPAPTLEIKRYFSGYLLDPLKIFARKGKSIIPVEEKSVVRPTFSYMGRYTISDTAITSIIAYEAARVEGIVKAGRIDIESRFDGIIVHMDVFIEYGKPIREVLREVQERVVKQLEYMTALNVISINVTASKIIVKKETLMQKNI</sequence>
<reference evidence="2" key="1">
    <citation type="submission" date="2020-07" db="EMBL/GenBank/DDBJ databases">
        <title>Koleobacter methoxysyntrophicus gen. nov., sp. nov., a novel anaerobic bacterium isolated from deep subsurface oil field and proposal of Koleobacterales ord. nov. in the phylum Firmicutes.</title>
        <authorList>
            <person name="Sakamoto S."/>
            <person name="Tamaki H."/>
        </authorList>
    </citation>
    <scope>NUCLEOTIDE SEQUENCE</scope>
    <source>
        <strain evidence="2">NRmbB1</strain>
    </source>
</reference>
<accession>A0A8A0RLP7</accession>
<keyword evidence="3" id="KW-1185">Reference proteome</keyword>
<comment type="similarity">
    <text evidence="1">Belongs to the asp23 family.</text>
</comment>
<name>A0A8A0RLP7_9FIRM</name>
<proteinExistence type="inferred from homology"/>
<organism evidence="2 3">
    <name type="scientific">Koleobacter methoxysyntrophicus</name>
    <dbReference type="NCBI Taxonomy" id="2751313"/>
    <lineage>
        <taxon>Bacteria</taxon>
        <taxon>Bacillati</taxon>
        <taxon>Bacillota</taxon>
        <taxon>Clostridia</taxon>
        <taxon>Koleobacterales</taxon>
        <taxon>Koleobacteraceae</taxon>
        <taxon>Koleobacter</taxon>
    </lineage>
</organism>
<dbReference type="EMBL" id="CP059066">
    <property type="protein sequence ID" value="QSQ09321.1"/>
    <property type="molecule type" value="Genomic_DNA"/>
</dbReference>
<dbReference type="PANTHER" id="PTHR34297">
    <property type="entry name" value="HYPOTHETICAL CYTOSOLIC PROTEIN-RELATED"/>
    <property type="match status" value="1"/>
</dbReference>
<dbReference type="InterPro" id="IPR027417">
    <property type="entry name" value="P-loop_NTPase"/>
</dbReference>